<dbReference type="eggNOG" id="ENOG502T0RB">
    <property type="taxonomic scope" value="Eukaryota"/>
</dbReference>
<protein>
    <recommendedName>
        <fullName evidence="2">2OG-Fe dioxygenase family protein</fullName>
    </recommendedName>
</protein>
<name>A0A1X7V5M9_AMPQE</name>
<evidence type="ECO:0008006" key="2">
    <source>
        <dbReference type="Google" id="ProtNLM"/>
    </source>
</evidence>
<sequence>MATLVKPNWGPIQNLSSQKLFSKFTLQDIGSSLGLFSKLRLSYQNLPIDKVAFPASRSSLHANLPPTRFRRYQNFEVQIVNPHQFRFLLNDNYQFSQDVQDARKEVRVFSPMEPKVLDKDFYHLMGQMVALTLYHQPNIYRLSLSTHQVRLLSYPEFHADNSPEGIHQDGADYIVSALVLNRHNIENGHSVIYDFQRKPIYKTQLDEGEFIFQDDKELWHDITPIKAKHSFLGYRDILGFDFKIIE</sequence>
<dbReference type="Pfam" id="PF10014">
    <property type="entry name" value="2OG-Fe_Oxy_2"/>
    <property type="match status" value="1"/>
</dbReference>
<dbReference type="AlphaFoldDB" id="A0A1X7V5M9"/>
<dbReference type="Gene3D" id="2.60.120.620">
    <property type="entry name" value="q2cbj1_9rhob like domain"/>
    <property type="match status" value="1"/>
</dbReference>
<dbReference type="InterPro" id="IPR018724">
    <property type="entry name" value="2OG-Fe_dioxygenase"/>
</dbReference>
<organism evidence="1">
    <name type="scientific">Amphimedon queenslandica</name>
    <name type="common">Sponge</name>
    <dbReference type="NCBI Taxonomy" id="400682"/>
    <lineage>
        <taxon>Eukaryota</taxon>
        <taxon>Metazoa</taxon>
        <taxon>Porifera</taxon>
        <taxon>Demospongiae</taxon>
        <taxon>Heteroscleromorpha</taxon>
        <taxon>Haplosclerida</taxon>
        <taxon>Niphatidae</taxon>
        <taxon>Amphimedon</taxon>
    </lineage>
</organism>
<reference evidence="1" key="1">
    <citation type="submission" date="2017-05" db="UniProtKB">
        <authorList>
            <consortium name="EnsemblMetazoa"/>
        </authorList>
    </citation>
    <scope>IDENTIFICATION</scope>
</reference>
<dbReference type="GO" id="GO:0051213">
    <property type="term" value="F:dioxygenase activity"/>
    <property type="evidence" value="ECO:0007669"/>
    <property type="project" value="InterPro"/>
</dbReference>
<dbReference type="EnsemblMetazoa" id="Aqu2.1.35281_001">
    <property type="protein sequence ID" value="Aqu2.1.35281_001"/>
    <property type="gene ID" value="Aqu2.1.35281"/>
</dbReference>
<accession>A0A1X7V5M9</accession>
<dbReference type="InParanoid" id="A0A1X7V5M9"/>
<evidence type="ECO:0000313" key="1">
    <source>
        <dbReference type="EnsemblMetazoa" id="Aqu2.1.35281_001"/>
    </source>
</evidence>
<proteinExistence type="predicted"/>